<evidence type="ECO:0000313" key="4">
    <source>
        <dbReference type="Proteomes" id="UP000316562"/>
    </source>
</evidence>
<feature type="domain" description="SpoVT-AbrB" evidence="2">
    <location>
        <begin position="5"/>
        <end position="50"/>
    </location>
</feature>
<dbReference type="GO" id="GO:0003677">
    <property type="term" value="F:DNA binding"/>
    <property type="evidence" value="ECO:0007669"/>
    <property type="project" value="UniProtKB-UniRule"/>
</dbReference>
<proteinExistence type="predicted"/>
<keyword evidence="1 3" id="KW-0238">DNA-binding</keyword>
<dbReference type="InterPro" id="IPR037914">
    <property type="entry name" value="SpoVT-AbrB_sf"/>
</dbReference>
<evidence type="ECO:0000259" key="2">
    <source>
        <dbReference type="PROSITE" id="PS51740"/>
    </source>
</evidence>
<reference evidence="3 4" key="1">
    <citation type="journal article" date="2019" name="ISME J.">
        <title>Insights into ecological role of a new deltaproteobacterial order Candidatus Acidulodesulfobacterales by metagenomics and metatranscriptomics.</title>
        <authorList>
            <person name="Tan S."/>
            <person name="Liu J."/>
            <person name="Fang Y."/>
            <person name="Hedlund B.P."/>
            <person name="Lian Z.H."/>
            <person name="Huang L.Y."/>
            <person name="Li J.T."/>
            <person name="Huang L.N."/>
            <person name="Li W.J."/>
            <person name="Jiang H.C."/>
            <person name="Dong H.L."/>
            <person name="Shu W.S."/>
        </authorList>
    </citation>
    <scope>NUCLEOTIDE SEQUENCE [LARGE SCALE GENOMIC DNA]</scope>
    <source>
        <strain evidence="3">AP2</strain>
    </source>
</reference>
<accession>A0A519BFH0</accession>
<dbReference type="SUPFAM" id="SSF89447">
    <property type="entry name" value="AbrB/MazE/MraZ-like"/>
    <property type="match status" value="1"/>
</dbReference>
<dbReference type="AlphaFoldDB" id="A0A519BFH0"/>
<dbReference type="PROSITE" id="PS51740">
    <property type="entry name" value="SPOVT_ABRB"/>
    <property type="match status" value="1"/>
</dbReference>
<evidence type="ECO:0000256" key="1">
    <source>
        <dbReference type="PROSITE-ProRule" id="PRU01076"/>
    </source>
</evidence>
<sequence length="85" mass="9845">MPKIIEKTTVTSKGQITIPKKYRDMLKLKSKDTVTFRIKQGLIEVIPFTSNIVQYFGKVTPKERPEEFKKIRKEFEESVAGGIKK</sequence>
<dbReference type="Proteomes" id="UP000316562">
    <property type="component" value="Unassembled WGS sequence"/>
</dbReference>
<dbReference type="InterPro" id="IPR007159">
    <property type="entry name" value="SpoVT-AbrB_dom"/>
</dbReference>
<gene>
    <name evidence="3" type="ORF">EVJ46_07390</name>
</gene>
<evidence type="ECO:0000313" key="3">
    <source>
        <dbReference type="EMBL" id="RZD16011.1"/>
    </source>
</evidence>
<dbReference type="NCBIfam" id="TIGR01439">
    <property type="entry name" value="lp_hng_hel_AbrB"/>
    <property type="match status" value="1"/>
</dbReference>
<dbReference type="Pfam" id="PF04014">
    <property type="entry name" value="MazE_antitoxin"/>
    <property type="match status" value="1"/>
</dbReference>
<organism evidence="3 4">
    <name type="scientific">Acididesulfobacter guangdongensis</name>
    <dbReference type="NCBI Taxonomy" id="2597225"/>
    <lineage>
        <taxon>Bacteria</taxon>
        <taxon>Deltaproteobacteria</taxon>
        <taxon>Candidatus Acidulodesulfobacterales</taxon>
        <taxon>Candidatus Acididesulfobacter</taxon>
    </lineage>
</organism>
<dbReference type="EMBL" id="SGBC01000003">
    <property type="protein sequence ID" value="RZD16011.1"/>
    <property type="molecule type" value="Genomic_DNA"/>
</dbReference>
<dbReference type="SMART" id="SM00966">
    <property type="entry name" value="SpoVT_AbrB"/>
    <property type="match status" value="1"/>
</dbReference>
<comment type="caution">
    <text evidence="3">The sequence shown here is derived from an EMBL/GenBank/DDBJ whole genome shotgun (WGS) entry which is preliminary data.</text>
</comment>
<protein>
    <submittedName>
        <fullName evidence="3">AbrB/MazE/SpoVT family DNA-binding domain-containing protein</fullName>
    </submittedName>
</protein>
<dbReference type="Gene3D" id="2.10.260.10">
    <property type="match status" value="1"/>
</dbReference>
<name>A0A519BFH0_ACIG2</name>